<evidence type="ECO:0000313" key="3">
    <source>
        <dbReference type="Proteomes" id="UP001557470"/>
    </source>
</evidence>
<name>A0ABD0WTJ2_UMBPY</name>
<protein>
    <submittedName>
        <fullName evidence="2">Uncharacterized protein</fullName>
    </submittedName>
</protein>
<evidence type="ECO:0000256" key="1">
    <source>
        <dbReference type="SAM" id="MobiDB-lite"/>
    </source>
</evidence>
<organism evidence="2 3">
    <name type="scientific">Umbra pygmaea</name>
    <name type="common">Eastern mudminnow</name>
    <dbReference type="NCBI Taxonomy" id="75934"/>
    <lineage>
        <taxon>Eukaryota</taxon>
        <taxon>Metazoa</taxon>
        <taxon>Chordata</taxon>
        <taxon>Craniata</taxon>
        <taxon>Vertebrata</taxon>
        <taxon>Euteleostomi</taxon>
        <taxon>Actinopterygii</taxon>
        <taxon>Neopterygii</taxon>
        <taxon>Teleostei</taxon>
        <taxon>Protacanthopterygii</taxon>
        <taxon>Esociformes</taxon>
        <taxon>Umbridae</taxon>
        <taxon>Umbra</taxon>
    </lineage>
</organism>
<reference evidence="2 3" key="1">
    <citation type="submission" date="2024-06" db="EMBL/GenBank/DDBJ databases">
        <authorList>
            <person name="Pan Q."/>
            <person name="Wen M."/>
            <person name="Jouanno E."/>
            <person name="Zahm M."/>
            <person name="Klopp C."/>
            <person name="Cabau C."/>
            <person name="Louis A."/>
            <person name="Berthelot C."/>
            <person name="Parey E."/>
            <person name="Roest Crollius H."/>
            <person name="Montfort J."/>
            <person name="Robinson-Rechavi M."/>
            <person name="Bouchez O."/>
            <person name="Lampietro C."/>
            <person name="Lopez Roques C."/>
            <person name="Donnadieu C."/>
            <person name="Postlethwait J."/>
            <person name="Bobe J."/>
            <person name="Verreycken H."/>
            <person name="Guiguen Y."/>
        </authorList>
    </citation>
    <scope>NUCLEOTIDE SEQUENCE [LARGE SCALE GENOMIC DNA]</scope>
    <source>
        <strain evidence="2">Up_M1</strain>
        <tissue evidence="2">Testis</tissue>
    </source>
</reference>
<feature type="compositionally biased region" description="Basic and acidic residues" evidence="1">
    <location>
        <begin position="51"/>
        <end position="60"/>
    </location>
</feature>
<dbReference type="EMBL" id="JAGEUA010000009">
    <property type="protein sequence ID" value="KAL0966997.1"/>
    <property type="molecule type" value="Genomic_DNA"/>
</dbReference>
<comment type="caution">
    <text evidence="2">The sequence shown here is derived from an EMBL/GenBank/DDBJ whole genome shotgun (WGS) entry which is preliminary data.</text>
</comment>
<sequence>MRGPGINRGIIKAYLKPLSELPEIIIVRVVQRLAVGLSKRRQGWSNSDNNEESRFNERLAIRPFMSRQPTDHN</sequence>
<evidence type="ECO:0000313" key="2">
    <source>
        <dbReference type="EMBL" id="KAL0966997.1"/>
    </source>
</evidence>
<feature type="region of interest" description="Disordered" evidence="1">
    <location>
        <begin position="41"/>
        <end position="73"/>
    </location>
</feature>
<keyword evidence="3" id="KW-1185">Reference proteome</keyword>
<proteinExistence type="predicted"/>
<dbReference type="Proteomes" id="UP001557470">
    <property type="component" value="Unassembled WGS sequence"/>
</dbReference>
<accession>A0ABD0WTJ2</accession>
<dbReference type="AlphaFoldDB" id="A0ABD0WTJ2"/>
<gene>
    <name evidence="2" type="ORF">UPYG_G00303220</name>
</gene>